<proteinExistence type="predicted"/>
<sequence length="94" mass="10421">MVLAGQAQVLKPITAALEPDYVMLDTGADRLFISNELVARLQLKDVDSLRLSTFGTRPPMEKTCRITVLKMWDADGSPHAFTVTRIDRVTSSTQ</sequence>
<dbReference type="AlphaFoldDB" id="A0A183GDE0"/>
<dbReference type="Proteomes" id="UP000050761">
    <property type="component" value="Unassembled WGS sequence"/>
</dbReference>
<dbReference type="EMBL" id="UZAH01031996">
    <property type="protein sequence ID" value="VDP19011.1"/>
    <property type="molecule type" value="Genomic_DNA"/>
</dbReference>
<dbReference type="WBParaSite" id="HPBE_0002025501-mRNA-1">
    <property type="protein sequence ID" value="HPBE_0002025501-mRNA-1"/>
    <property type="gene ID" value="HPBE_0002025501"/>
</dbReference>
<name>A0A183GDE0_HELPZ</name>
<protein>
    <submittedName>
        <fullName evidence="3">DUF1758 domain-containing protein</fullName>
    </submittedName>
</protein>
<dbReference type="OrthoDB" id="5851913at2759"/>
<reference evidence="1 2" key="1">
    <citation type="submission" date="2018-11" db="EMBL/GenBank/DDBJ databases">
        <authorList>
            <consortium name="Pathogen Informatics"/>
        </authorList>
    </citation>
    <scope>NUCLEOTIDE SEQUENCE [LARGE SCALE GENOMIC DNA]</scope>
</reference>
<reference evidence="3" key="2">
    <citation type="submission" date="2019-09" db="UniProtKB">
        <authorList>
            <consortium name="WormBaseParasite"/>
        </authorList>
    </citation>
    <scope>IDENTIFICATION</scope>
</reference>
<keyword evidence="2" id="KW-1185">Reference proteome</keyword>
<evidence type="ECO:0000313" key="3">
    <source>
        <dbReference type="WBParaSite" id="HPBE_0002025501-mRNA-1"/>
    </source>
</evidence>
<accession>A0A3P8B9U6</accession>
<gene>
    <name evidence="1" type="ORF">HPBE_LOCUS20254</name>
</gene>
<accession>A0A183GDE0</accession>
<organism evidence="2 3">
    <name type="scientific">Heligmosomoides polygyrus</name>
    <name type="common">Parasitic roundworm</name>
    <dbReference type="NCBI Taxonomy" id="6339"/>
    <lineage>
        <taxon>Eukaryota</taxon>
        <taxon>Metazoa</taxon>
        <taxon>Ecdysozoa</taxon>
        <taxon>Nematoda</taxon>
        <taxon>Chromadorea</taxon>
        <taxon>Rhabditida</taxon>
        <taxon>Rhabditina</taxon>
        <taxon>Rhabditomorpha</taxon>
        <taxon>Strongyloidea</taxon>
        <taxon>Heligmosomidae</taxon>
        <taxon>Heligmosomoides</taxon>
    </lineage>
</organism>
<evidence type="ECO:0000313" key="1">
    <source>
        <dbReference type="EMBL" id="VDP19011.1"/>
    </source>
</evidence>
<evidence type="ECO:0000313" key="2">
    <source>
        <dbReference type="Proteomes" id="UP000050761"/>
    </source>
</evidence>